<proteinExistence type="inferred from homology"/>
<keyword evidence="4 7" id="KW-0328">Glycosyltransferase</keyword>
<comment type="pathway">
    <text evidence="7">Glycan biosynthesis; glycogen biosynthesis.</text>
</comment>
<evidence type="ECO:0000256" key="1">
    <source>
        <dbReference type="ARBA" id="ARBA00001478"/>
    </source>
</evidence>
<evidence type="ECO:0000259" key="9">
    <source>
        <dbReference type="Pfam" id="PF08323"/>
    </source>
</evidence>
<keyword evidence="6 7" id="KW-0320">Glycogen biosynthesis</keyword>
<evidence type="ECO:0000256" key="3">
    <source>
        <dbReference type="ARBA" id="ARBA00010281"/>
    </source>
</evidence>
<name>A0A1I0FYU5_9FIRM</name>
<evidence type="ECO:0000256" key="6">
    <source>
        <dbReference type="ARBA" id="ARBA00023056"/>
    </source>
</evidence>
<dbReference type="eggNOG" id="COG0297">
    <property type="taxonomic scope" value="Bacteria"/>
</dbReference>
<dbReference type="Gene3D" id="3.40.50.2000">
    <property type="entry name" value="Glycogen Phosphorylase B"/>
    <property type="match status" value="2"/>
</dbReference>
<dbReference type="Pfam" id="PF08323">
    <property type="entry name" value="Glyco_transf_5"/>
    <property type="match status" value="1"/>
</dbReference>
<evidence type="ECO:0000256" key="4">
    <source>
        <dbReference type="ARBA" id="ARBA00022676"/>
    </source>
</evidence>
<sequence length="480" mass="55592">MKKILFVASEAVPFIKTGGLADVVGALPKCFDKRYFDVRVMIPKYLCIKQELRDKMEYVSHFYMDYLGQNRYVGILQAELDGVTYYFIDNESYFWGAKPYGDWYYDLEKFSFFCKAALSSLPVIGFQPDVIHCHDWQTGLIPVHLKDKFHGGEFFRDIKTVMTIHNMKFQGVWDVETIQRFSELPDYYFTPDKLEAYEDGNLLKGGLVYADAITTVSPSYAEEIQMSFYGEGLDGLMRARSRSLRGILNGIDYSEYDPETDRRIAQNYSLRNFRPEKVKNKLALQEELGLPQDAGKMMIALISRLTDQKGLDLIQCVMDEFCSDSIQFVVLGTGDEKYENMFRHYDWKYNDRVRANIGYSDDLAHRIYAACDAFLMPSLFEPCGLGQLIALRYGAVPIVRETGGLRDTVQPYNEYEQTGTGFSFANYNAHEMLACIRYAEHIYYDCRRDWNGIVDRAMAADFSWKASALKYQEMYDWLID</sequence>
<evidence type="ECO:0000256" key="5">
    <source>
        <dbReference type="ARBA" id="ARBA00022679"/>
    </source>
</evidence>
<evidence type="ECO:0000313" key="11">
    <source>
        <dbReference type="Proteomes" id="UP000199820"/>
    </source>
</evidence>
<accession>A0A1I0FYU5</accession>
<dbReference type="NCBIfam" id="NF001898">
    <property type="entry name" value="PRK00654.1-1"/>
    <property type="match status" value="1"/>
</dbReference>
<dbReference type="EMBL" id="FOIL01000029">
    <property type="protein sequence ID" value="SET63489.1"/>
    <property type="molecule type" value="Genomic_DNA"/>
</dbReference>
<evidence type="ECO:0000256" key="2">
    <source>
        <dbReference type="ARBA" id="ARBA00002764"/>
    </source>
</evidence>
<evidence type="ECO:0000259" key="8">
    <source>
        <dbReference type="Pfam" id="PF00534"/>
    </source>
</evidence>
<dbReference type="GO" id="GO:0005978">
    <property type="term" value="P:glycogen biosynthetic process"/>
    <property type="evidence" value="ECO:0007669"/>
    <property type="project" value="UniProtKB-UniRule"/>
</dbReference>
<feature type="binding site" evidence="7">
    <location>
        <position position="16"/>
    </location>
    <ligand>
        <name>ADP-alpha-D-glucose</name>
        <dbReference type="ChEBI" id="CHEBI:57498"/>
    </ligand>
</feature>
<evidence type="ECO:0000313" key="10">
    <source>
        <dbReference type="EMBL" id="SET63489.1"/>
    </source>
</evidence>
<dbReference type="CDD" id="cd03791">
    <property type="entry name" value="GT5_Glycogen_synthase_DULL1-like"/>
    <property type="match status" value="1"/>
</dbReference>
<gene>
    <name evidence="7" type="primary">glgA</name>
    <name evidence="10" type="ORF">SAMN04487771_102917</name>
</gene>
<evidence type="ECO:0000256" key="7">
    <source>
        <dbReference type="HAMAP-Rule" id="MF_00484"/>
    </source>
</evidence>
<keyword evidence="5 7" id="KW-0808">Transferase</keyword>
<feature type="domain" description="Glycosyl transferase family 1" evidence="8">
    <location>
        <begin position="294"/>
        <end position="441"/>
    </location>
</feature>
<dbReference type="InterPro" id="IPR011835">
    <property type="entry name" value="GS/SS"/>
</dbReference>
<feature type="domain" description="Starch synthase catalytic" evidence="9">
    <location>
        <begin position="3"/>
        <end position="238"/>
    </location>
</feature>
<dbReference type="RefSeq" id="WP_074649768.1">
    <property type="nucleotide sequence ID" value="NZ_FOIL01000029.1"/>
</dbReference>
<dbReference type="UniPathway" id="UPA00164"/>
<comment type="catalytic activity">
    <reaction evidence="1 7">
        <text>[(1-&gt;4)-alpha-D-glucosyl](n) + ADP-alpha-D-glucose = [(1-&gt;4)-alpha-D-glucosyl](n+1) + ADP + H(+)</text>
        <dbReference type="Rhea" id="RHEA:18189"/>
        <dbReference type="Rhea" id="RHEA-COMP:9584"/>
        <dbReference type="Rhea" id="RHEA-COMP:9587"/>
        <dbReference type="ChEBI" id="CHEBI:15378"/>
        <dbReference type="ChEBI" id="CHEBI:15444"/>
        <dbReference type="ChEBI" id="CHEBI:57498"/>
        <dbReference type="ChEBI" id="CHEBI:456216"/>
        <dbReference type="EC" id="2.4.1.21"/>
    </reaction>
</comment>
<dbReference type="SUPFAM" id="SSF53756">
    <property type="entry name" value="UDP-Glycosyltransferase/glycogen phosphorylase"/>
    <property type="match status" value="1"/>
</dbReference>
<dbReference type="InterPro" id="IPR001296">
    <property type="entry name" value="Glyco_trans_1"/>
</dbReference>
<dbReference type="Pfam" id="PF00534">
    <property type="entry name" value="Glycos_transf_1"/>
    <property type="match status" value="1"/>
</dbReference>
<dbReference type="InterPro" id="IPR013534">
    <property type="entry name" value="Starch_synth_cat_dom"/>
</dbReference>
<keyword evidence="11" id="KW-1185">Reference proteome</keyword>
<dbReference type="GO" id="GO:0009011">
    <property type="term" value="F:alpha-1,4-glucan glucosyltransferase (ADP-glucose donor) activity"/>
    <property type="evidence" value="ECO:0007669"/>
    <property type="project" value="UniProtKB-UniRule"/>
</dbReference>
<dbReference type="Proteomes" id="UP000199820">
    <property type="component" value="Unassembled WGS sequence"/>
</dbReference>
<dbReference type="STRING" id="1526.SAMN02910262_00930"/>
<dbReference type="OrthoDB" id="9808590at2"/>
<dbReference type="EC" id="2.4.1.21" evidence="7"/>
<reference evidence="10 11" key="1">
    <citation type="submission" date="2016-10" db="EMBL/GenBank/DDBJ databases">
        <authorList>
            <person name="de Groot N.N."/>
        </authorList>
    </citation>
    <scope>NUCLEOTIDE SEQUENCE [LARGE SCALE GENOMIC DNA]</scope>
    <source>
        <strain evidence="10 11">KH1P1</strain>
    </source>
</reference>
<dbReference type="PANTHER" id="PTHR45825:SF11">
    <property type="entry name" value="ALPHA AMYLASE DOMAIN-CONTAINING PROTEIN"/>
    <property type="match status" value="1"/>
</dbReference>
<comment type="similarity">
    <text evidence="3 7">Belongs to the glycosyltransferase 1 family. Bacterial/plant glycogen synthase subfamily.</text>
</comment>
<organism evidence="10 11">
    <name type="scientific">[Clostridium] aminophilum</name>
    <dbReference type="NCBI Taxonomy" id="1526"/>
    <lineage>
        <taxon>Bacteria</taxon>
        <taxon>Bacillati</taxon>
        <taxon>Bacillota</taxon>
        <taxon>Clostridia</taxon>
        <taxon>Lachnospirales</taxon>
        <taxon>Lachnospiraceae</taxon>
    </lineage>
</organism>
<dbReference type="GO" id="GO:0004373">
    <property type="term" value="F:alpha-1,4-glucan glucosyltransferase (UDP-glucose donor) activity"/>
    <property type="evidence" value="ECO:0007669"/>
    <property type="project" value="InterPro"/>
</dbReference>
<dbReference type="AlphaFoldDB" id="A0A1I0FYU5"/>
<dbReference type="HAMAP" id="MF_00484">
    <property type="entry name" value="Glycogen_synth"/>
    <property type="match status" value="1"/>
</dbReference>
<dbReference type="NCBIfam" id="TIGR02095">
    <property type="entry name" value="glgA"/>
    <property type="match status" value="1"/>
</dbReference>
<comment type="function">
    <text evidence="2 7">Synthesizes alpha-1,4-glucan chains using ADP-glucose.</text>
</comment>
<protein>
    <recommendedName>
        <fullName evidence="7">Glycogen synthase</fullName>
        <ecNumber evidence="7">2.4.1.21</ecNumber>
    </recommendedName>
    <alternativeName>
        <fullName evidence="7">Starch [bacterial glycogen] synthase</fullName>
    </alternativeName>
</protein>
<dbReference type="PANTHER" id="PTHR45825">
    <property type="entry name" value="GRANULE-BOUND STARCH SYNTHASE 1, CHLOROPLASTIC/AMYLOPLASTIC"/>
    <property type="match status" value="1"/>
</dbReference>